<dbReference type="GO" id="GO:0000381">
    <property type="term" value="P:regulation of alternative mRNA splicing, via spliceosome"/>
    <property type="evidence" value="ECO:0007669"/>
    <property type="project" value="TreeGrafter"/>
</dbReference>
<feature type="region of interest" description="Disordered" evidence="2">
    <location>
        <begin position="288"/>
        <end position="341"/>
    </location>
</feature>
<dbReference type="PANTHER" id="PTHR12357">
    <property type="entry name" value="YTH YT521-B HOMOLOGY DOMAIN-CONTAINING"/>
    <property type="match status" value="1"/>
</dbReference>
<feature type="region of interest" description="Disordered" evidence="2">
    <location>
        <begin position="434"/>
        <end position="459"/>
    </location>
</feature>
<name>U4LHI8_PYROM</name>
<dbReference type="InterPro" id="IPR035979">
    <property type="entry name" value="RBD_domain_sf"/>
</dbReference>
<dbReference type="SUPFAM" id="SSF54928">
    <property type="entry name" value="RNA-binding domain, RBD"/>
    <property type="match status" value="1"/>
</dbReference>
<dbReference type="PROSITE" id="PS50102">
    <property type="entry name" value="RRM"/>
    <property type="match status" value="1"/>
</dbReference>
<dbReference type="EMBL" id="HF935589">
    <property type="protein sequence ID" value="CCX31383.1"/>
    <property type="molecule type" value="Genomic_DNA"/>
</dbReference>
<dbReference type="InterPro" id="IPR007275">
    <property type="entry name" value="YTH_domain"/>
</dbReference>
<dbReference type="AlphaFoldDB" id="U4LHI8"/>
<dbReference type="eggNOG" id="KOG1902">
    <property type="taxonomic scope" value="Eukaryota"/>
</dbReference>
<dbReference type="GO" id="GO:1990247">
    <property type="term" value="F:N6-methyladenosine-containing RNA reader activity"/>
    <property type="evidence" value="ECO:0007669"/>
    <property type="project" value="TreeGrafter"/>
</dbReference>
<protein>
    <submittedName>
        <fullName evidence="5">Similar to Zinc finger CCCH domain-containing protein 45 acc. no. Q0DA50</fullName>
    </submittedName>
</protein>
<evidence type="ECO:0000259" key="4">
    <source>
        <dbReference type="PROSITE" id="PS50882"/>
    </source>
</evidence>
<dbReference type="Gene3D" id="3.10.590.10">
    <property type="entry name" value="ph1033 like domains"/>
    <property type="match status" value="2"/>
</dbReference>
<evidence type="ECO:0000256" key="1">
    <source>
        <dbReference type="PROSITE-ProRule" id="PRU00176"/>
    </source>
</evidence>
<dbReference type="PANTHER" id="PTHR12357:SF3">
    <property type="entry name" value="YTH DOMAIN-CONTAINING PROTEIN 1"/>
    <property type="match status" value="1"/>
</dbReference>
<feature type="region of interest" description="Disordered" evidence="2">
    <location>
        <begin position="543"/>
        <end position="577"/>
    </location>
</feature>
<dbReference type="InterPro" id="IPR000504">
    <property type="entry name" value="RRM_dom"/>
</dbReference>
<reference evidence="5 6" key="1">
    <citation type="journal article" date="2013" name="PLoS Genet.">
        <title>The genome and development-dependent transcriptomes of Pyronema confluens: a window into fungal evolution.</title>
        <authorList>
            <person name="Traeger S."/>
            <person name="Altegoer F."/>
            <person name="Freitag M."/>
            <person name="Gabaldon T."/>
            <person name="Kempken F."/>
            <person name="Kumar A."/>
            <person name="Marcet-Houben M."/>
            <person name="Poggeler S."/>
            <person name="Stajich J.E."/>
            <person name="Nowrousian M."/>
        </authorList>
    </citation>
    <scope>NUCLEOTIDE SEQUENCE [LARGE SCALE GENOMIC DNA]</scope>
    <source>
        <strain evidence="6">CBS 100304</strain>
        <tissue evidence="5">Vegetative mycelium</tissue>
    </source>
</reference>
<gene>
    <name evidence="5" type="ORF">PCON_10684</name>
</gene>
<evidence type="ECO:0000313" key="6">
    <source>
        <dbReference type="Proteomes" id="UP000018144"/>
    </source>
</evidence>
<dbReference type="PROSITE" id="PS50882">
    <property type="entry name" value="YTH"/>
    <property type="match status" value="1"/>
</dbReference>
<evidence type="ECO:0000313" key="5">
    <source>
        <dbReference type="EMBL" id="CCX31383.1"/>
    </source>
</evidence>
<sequence>MWLLFVSPESDKILPSASADPAISLFPAVRTLHGFPNHSARFLLFLITILFVSAASTSANCHIRSRTTITKPPKRAPTNFRGQTLYYKYRKPTIRILSFQRQPYPTAISNPTTTGRTDLYSPTFSEAPTQTTVCKKRISNRCFSSCRYIPVISAETVSRTPSQYHAYAPYAPHYLTANEFGFPTGPVTVFPYSSSYPRFSTEMSVMPVPQPWYPSHPHHHHQHSAPAVYYTMPQQHMGYLPHNTQPQMIPHGQMVYPNEPHLRRHSVPRRPINMQISPARMTPISPPAPNFQATNSNIGNSPNVQAPTPQNISDPPSPLSAVLPSIPRGPPRKPKQTGNALWVGNLPPDTDISALKDHFSHGAKDEIQSVFLISKTSCAFVNYLTENGCLVAMARFHNSNFNGSRLVCKLRKTAEPEHAEHVEHAFEAESGIEASVSEADSDTESIEAAPETAPGGLPCTPASNSKFRYFILKSLTVEDLDMSVRTVTWATQEHNETVLNEAFDAAESVFLVFSANKSGEYYGYARMASRIGDEGKNSLQTAQFQSQSQSTSSSNLLVPRTTYTPETDTAPRGQIVDDSSRGTLFWERLYDDEMEDTDAKSQPDGDSSGSISSAQRSWGIPFRIEWISTTRVPFFKTRGIRNYLNAGREVKVARDGTVNRGLSRDRR</sequence>
<feature type="domain" description="RRM" evidence="3">
    <location>
        <begin position="339"/>
        <end position="413"/>
    </location>
</feature>
<dbReference type="Pfam" id="PF04146">
    <property type="entry name" value="YTH"/>
    <property type="match status" value="1"/>
</dbReference>
<dbReference type="OrthoDB" id="306690at2759"/>
<dbReference type="Gene3D" id="3.30.70.330">
    <property type="match status" value="1"/>
</dbReference>
<evidence type="ECO:0000256" key="2">
    <source>
        <dbReference type="SAM" id="MobiDB-lite"/>
    </source>
</evidence>
<feature type="compositionally biased region" description="Polar residues" evidence="2">
    <location>
        <begin position="291"/>
        <end position="314"/>
    </location>
</feature>
<dbReference type="GO" id="GO:0003729">
    <property type="term" value="F:mRNA binding"/>
    <property type="evidence" value="ECO:0007669"/>
    <property type="project" value="TreeGrafter"/>
</dbReference>
<dbReference type="GO" id="GO:0005654">
    <property type="term" value="C:nucleoplasm"/>
    <property type="evidence" value="ECO:0007669"/>
    <property type="project" value="TreeGrafter"/>
</dbReference>
<dbReference type="Proteomes" id="UP000018144">
    <property type="component" value="Unassembled WGS sequence"/>
</dbReference>
<feature type="compositionally biased region" description="Polar residues" evidence="2">
    <location>
        <begin position="604"/>
        <end position="614"/>
    </location>
</feature>
<dbReference type="InterPro" id="IPR045168">
    <property type="entry name" value="YTH_prot"/>
</dbReference>
<evidence type="ECO:0000259" key="3">
    <source>
        <dbReference type="PROSITE" id="PS50102"/>
    </source>
</evidence>
<dbReference type="SMART" id="SM00360">
    <property type="entry name" value="RRM"/>
    <property type="match status" value="1"/>
</dbReference>
<keyword evidence="6" id="KW-1185">Reference proteome</keyword>
<dbReference type="STRING" id="1076935.U4LHI8"/>
<dbReference type="CDD" id="cd21134">
    <property type="entry name" value="YTH"/>
    <property type="match status" value="1"/>
</dbReference>
<keyword evidence="1" id="KW-0694">RNA-binding</keyword>
<dbReference type="GO" id="GO:0000398">
    <property type="term" value="P:mRNA splicing, via spliceosome"/>
    <property type="evidence" value="ECO:0007669"/>
    <property type="project" value="TreeGrafter"/>
</dbReference>
<dbReference type="InterPro" id="IPR057720">
    <property type="entry name" value="RRM_YTH1"/>
</dbReference>
<feature type="compositionally biased region" description="Low complexity" evidence="2">
    <location>
        <begin position="543"/>
        <end position="554"/>
    </location>
</feature>
<organism evidence="5 6">
    <name type="scientific">Pyronema omphalodes (strain CBS 100304)</name>
    <name type="common">Pyronema confluens</name>
    <dbReference type="NCBI Taxonomy" id="1076935"/>
    <lineage>
        <taxon>Eukaryota</taxon>
        <taxon>Fungi</taxon>
        <taxon>Dikarya</taxon>
        <taxon>Ascomycota</taxon>
        <taxon>Pezizomycotina</taxon>
        <taxon>Pezizomycetes</taxon>
        <taxon>Pezizales</taxon>
        <taxon>Pyronemataceae</taxon>
        <taxon>Pyronema</taxon>
    </lineage>
</organism>
<feature type="domain" description="YTH" evidence="4">
    <location>
        <begin position="467"/>
        <end position="667"/>
    </location>
</feature>
<accession>U4LHI8</accession>
<feature type="region of interest" description="Disordered" evidence="2">
    <location>
        <begin position="595"/>
        <end position="614"/>
    </location>
</feature>
<dbReference type="CDD" id="cd00590">
    <property type="entry name" value="RRM_SF"/>
    <property type="match status" value="1"/>
</dbReference>
<proteinExistence type="predicted"/>
<dbReference type="InterPro" id="IPR012677">
    <property type="entry name" value="Nucleotide-bd_a/b_plait_sf"/>
</dbReference>
<dbReference type="Pfam" id="PF25701">
    <property type="entry name" value="RRM_YTH1"/>
    <property type="match status" value="1"/>
</dbReference>